<dbReference type="InterPro" id="IPR035943">
    <property type="entry name" value="XisI-like_sf"/>
</dbReference>
<accession>A0A433V5G3</accession>
<proteinExistence type="predicted"/>
<dbReference type="Proteomes" id="UP000271624">
    <property type="component" value="Unassembled WGS sequence"/>
</dbReference>
<evidence type="ECO:0000313" key="1">
    <source>
        <dbReference type="EMBL" id="RUT01353.1"/>
    </source>
</evidence>
<reference evidence="1" key="1">
    <citation type="submission" date="2018-12" db="EMBL/GenBank/DDBJ databases">
        <authorList>
            <person name="Will S."/>
            <person name="Neumann-Schaal M."/>
            <person name="Henke P."/>
        </authorList>
    </citation>
    <scope>NUCLEOTIDE SEQUENCE</scope>
    <source>
        <strain evidence="1">PCC 7102</strain>
    </source>
</reference>
<protein>
    <recommendedName>
        <fullName evidence="3">XisI protein</fullName>
    </recommendedName>
</protein>
<organism evidence="1 2">
    <name type="scientific">Dulcicalothrix desertica PCC 7102</name>
    <dbReference type="NCBI Taxonomy" id="232991"/>
    <lineage>
        <taxon>Bacteria</taxon>
        <taxon>Bacillati</taxon>
        <taxon>Cyanobacteriota</taxon>
        <taxon>Cyanophyceae</taxon>
        <taxon>Nostocales</taxon>
        <taxon>Calotrichaceae</taxon>
        <taxon>Dulcicalothrix</taxon>
    </lineage>
</organism>
<dbReference type="AlphaFoldDB" id="A0A433V5G3"/>
<dbReference type="EMBL" id="RSCL01000020">
    <property type="protein sequence ID" value="RUT01353.1"/>
    <property type="molecule type" value="Genomic_DNA"/>
</dbReference>
<sequence>MAKIDEYREAIQKMLAEYAERDSDEEEVELQKVFDTKHDHYQLIYVGWDNRKRIFGLVMHLDIKNEKIWIQWNGTQYLSDKANCRLGGGFAEPNRLLKMLGLVPRHQPTKILNRAVLEWN</sequence>
<gene>
    <name evidence="1" type="ORF">DSM106972_069040</name>
</gene>
<dbReference type="Gene3D" id="3.30.310.110">
    <property type="entry name" value="XisI-like"/>
    <property type="match status" value="1"/>
</dbReference>
<dbReference type="SUPFAM" id="SSF143847">
    <property type="entry name" value="XisI-like"/>
    <property type="match status" value="1"/>
</dbReference>
<reference evidence="1" key="2">
    <citation type="journal article" date="2019" name="Genome Biol. Evol.">
        <title>Day and night: Metabolic profiles and evolutionary relationships of six axenic non-marine cyanobacteria.</title>
        <authorList>
            <person name="Will S.E."/>
            <person name="Henke P."/>
            <person name="Boedeker C."/>
            <person name="Huang S."/>
            <person name="Brinkmann H."/>
            <person name="Rohde M."/>
            <person name="Jarek M."/>
            <person name="Friedl T."/>
            <person name="Seufert S."/>
            <person name="Schumacher M."/>
            <person name="Overmann J."/>
            <person name="Neumann-Schaal M."/>
            <person name="Petersen J."/>
        </authorList>
    </citation>
    <scope>NUCLEOTIDE SEQUENCE [LARGE SCALE GENOMIC DNA]</scope>
    <source>
        <strain evidence="1">PCC 7102</strain>
    </source>
</reference>
<comment type="caution">
    <text evidence="1">The sequence shown here is derived from an EMBL/GenBank/DDBJ whole genome shotgun (WGS) entry which is preliminary data.</text>
</comment>
<evidence type="ECO:0008006" key="3">
    <source>
        <dbReference type="Google" id="ProtNLM"/>
    </source>
</evidence>
<keyword evidence="2" id="KW-1185">Reference proteome</keyword>
<dbReference type="Pfam" id="PF08869">
    <property type="entry name" value="XisI"/>
    <property type="match status" value="1"/>
</dbReference>
<dbReference type="RefSeq" id="WP_127085037.1">
    <property type="nucleotide sequence ID" value="NZ_RSCL01000020.1"/>
</dbReference>
<name>A0A433V5G3_9CYAN</name>
<dbReference type="OrthoDB" id="467081at2"/>
<evidence type="ECO:0000313" key="2">
    <source>
        <dbReference type="Proteomes" id="UP000271624"/>
    </source>
</evidence>
<dbReference type="InterPro" id="IPR014968">
    <property type="entry name" value="XisI"/>
</dbReference>